<accession>A0A4D7AR05</accession>
<name>A0A4D7AR05_9HYPH</name>
<evidence type="ECO:0000256" key="4">
    <source>
        <dbReference type="ARBA" id="ARBA00023163"/>
    </source>
</evidence>
<dbReference type="KEGG" id="pstg:E8M01_03530"/>
<dbReference type="Proteomes" id="UP000298781">
    <property type="component" value="Chromosome"/>
</dbReference>
<dbReference type="Pfam" id="PF13977">
    <property type="entry name" value="TetR_C_6"/>
    <property type="match status" value="1"/>
</dbReference>
<evidence type="ECO:0000313" key="8">
    <source>
        <dbReference type="Proteomes" id="UP000298781"/>
    </source>
</evidence>
<dbReference type="Gene3D" id="1.10.357.10">
    <property type="entry name" value="Tetracycline Repressor, domain 2"/>
    <property type="match status" value="1"/>
</dbReference>
<proteinExistence type="predicted"/>
<dbReference type="PROSITE" id="PS50977">
    <property type="entry name" value="HTH_TETR_2"/>
    <property type="match status" value="1"/>
</dbReference>
<keyword evidence="2" id="KW-0805">Transcription regulation</keyword>
<reference evidence="7 8" key="1">
    <citation type="submission" date="2019-04" db="EMBL/GenBank/DDBJ databases">
        <title>Phreatobacter aquaticus sp. nov.</title>
        <authorList>
            <person name="Choi A."/>
        </authorList>
    </citation>
    <scope>NUCLEOTIDE SEQUENCE [LARGE SCALE GENOMIC DNA]</scope>
    <source>
        <strain evidence="7 8">KCTC 52518</strain>
    </source>
</reference>
<dbReference type="PANTHER" id="PTHR47506:SF6">
    <property type="entry name" value="HTH-TYPE TRANSCRIPTIONAL REPRESSOR NEMR"/>
    <property type="match status" value="1"/>
</dbReference>
<keyword evidence="3 5" id="KW-0238">DNA-binding</keyword>
<evidence type="ECO:0000256" key="1">
    <source>
        <dbReference type="ARBA" id="ARBA00022491"/>
    </source>
</evidence>
<dbReference type="InterPro" id="IPR001647">
    <property type="entry name" value="HTH_TetR"/>
</dbReference>
<protein>
    <submittedName>
        <fullName evidence="7">TetR family transcriptional regulator</fullName>
    </submittedName>
</protein>
<dbReference type="PANTHER" id="PTHR47506">
    <property type="entry name" value="TRANSCRIPTIONAL REGULATORY PROTEIN"/>
    <property type="match status" value="1"/>
</dbReference>
<feature type="domain" description="HTH tetR-type" evidence="6">
    <location>
        <begin position="84"/>
        <end position="144"/>
    </location>
</feature>
<dbReference type="AlphaFoldDB" id="A0A4D7AR05"/>
<dbReference type="EMBL" id="CP039690">
    <property type="protein sequence ID" value="QCI63389.1"/>
    <property type="molecule type" value="Genomic_DNA"/>
</dbReference>
<sequence>MADTRRLEPDVEKAVPVGGLIGADLQGKSPRGVRYQASGVGARREWSGPPAAVKLSVSSNWTYAQNYDWSSRVRGGAMAYLSRADRHAAILQAAIAVMLRDGFAQLTTRAVAAELGAANGIIHHHFASARALLRDAFARFYATECAEFDRRCQDLPAAEALRLFLAAPLTDTEKRMRLWVGAWNEAQRDAEFALVYAAALRDSHRRLAELIRTWAAAGEAAAPADAGSVAWRLQAIGLGLACIAATPAGLLTPEACRKLLADAVRSELGFELAP</sequence>
<dbReference type="InterPro" id="IPR039538">
    <property type="entry name" value="BetI_C"/>
</dbReference>
<keyword evidence="8" id="KW-1185">Reference proteome</keyword>
<gene>
    <name evidence="7" type="ORF">E8M01_03530</name>
</gene>
<evidence type="ECO:0000256" key="2">
    <source>
        <dbReference type="ARBA" id="ARBA00023015"/>
    </source>
</evidence>
<dbReference type="InterPro" id="IPR009057">
    <property type="entry name" value="Homeodomain-like_sf"/>
</dbReference>
<organism evidence="7 8">
    <name type="scientific">Phreatobacter stygius</name>
    <dbReference type="NCBI Taxonomy" id="1940610"/>
    <lineage>
        <taxon>Bacteria</taxon>
        <taxon>Pseudomonadati</taxon>
        <taxon>Pseudomonadota</taxon>
        <taxon>Alphaproteobacteria</taxon>
        <taxon>Hyphomicrobiales</taxon>
        <taxon>Phreatobacteraceae</taxon>
        <taxon>Phreatobacter</taxon>
    </lineage>
</organism>
<dbReference type="PRINTS" id="PR00455">
    <property type="entry name" value="HTHTETR"/>
</dbReference>
<feature type="DNA-binding region" description="H-T-H motif" evidence="5">
    <location>
        <begin position="107"/>
        <end position="126"/>
    </location>
</feature>
<dbReference type="SUPFAM" id="SSF46689">
    <property type="entry name" value="Homeodomain-like"/>
    <property type="match status" value="1"/>
</dbReference>
<evidence type="ECO:0000313" key="7">
    <source>
        <dbReference type="EMBL" id="QCI63389.1"/>
    </source>
</evidence>
<keyword evidence="1" id="KW-0678">Repressor</keyword>
<evidence type="ECO:0000256" key="3">
    <source>
        <dbReference type="ARBA" id="ARBA00023125"/>
    </source>
</evidence>
<dbReference type="OrthoDB" id="9809265at2"/>
<evidence type="ECO:0000259" key="6">
    <source>
        <dbReference type="PROSITE" id="PS50977"/>
    </source>
</evidence>
<dbReference type="InterPro" id="IPR036271">
    <property type="entry name" value="Tet_transcr_reg_TetR-rel_C_sf"/>
</dbReference>
<dbReference type="GO" id="GO:0003677">
    <property type="term" value="F:DNA binding"/>
    <property type="evidence" value="ECO:0007669"/>
    <property type="project" value="UniProtKB-UniRule"/>
</dbReference>
<keyword evidence="4" id="KW-0804">Transcription</keyword>
<evidence type="ECO:0000256" key="5">
    <source>
        <dbReference type="PROSITE-ProRule" id="PRU00335"/>
    </source>
</evidence>
<dbReference type="SUPFAM" id="SSF48498">
    <property type="entry name" value="Tetracyclin repressor-like, C-terminal domain"/>
    <property type="match status" value="1"/>
</dbReference>
<dbReference type="Pfam" id="PF00440">
    <property type="entry name" value="TetR_N"/>
    <property type="match status" value="1"/>
</dbReference>